<gene>
    <name evidence="1" type="ORF">SAMN05216195_108108</name>
</gene>
<accession>A0A1H9TRX2</accession>
<dbReference type="AlphaFoldDB" id="A0A1H9TRX2"/>
<protein>
    <recommendedName>
        <fullName evidence="3">Transcriptional regulator, AbiEi antitoxin, Type IV TA system</fullName>
    </recommendedName>
</protein>
<name>A0A1H9TRX2_9PSEU</name>
<dbReference type="RefSeq" id="WP_245982708.1">
    <property type="nucleotide sequence ID" value="NZ_FOFT01000008.1"/>
</dbReference>
<dbReference type="EMBL" id="FOFT01000008">
    <property type="protein sequence ID" value="SER99819.1"/>
    <property type="molecule type" value="Genomic_DNA"/>
</dbReference>
<dbReference type="Proteomes" id="UP000199028">
    <property type="component" value="Unassembled WGS sequence"/>
</dbReference>
<evidence type="ECO:0000313" key="2">
    <source>
        <dbReference type="Proteomes" id="UP000199028"/>
    </source>
</evidence>
<reference evidence="2" key="1">
    <citation type="submission" date="2016-10" db="EMBL/GenBank/DDBJ databases">
        <authorList>
            <person name="Varghese N."/>
            <person name="Submissions S."/>
        </authorList>
    </citation>
    <scope>NUCLEOTIDE SEQUENCE [LARGE SCALE GENOMIC DNA]</scope>
    <source>
        <strain evidence="2">CGMCC 4.578</strain>
    </source>
</reference>
<sequence length="304" mass="32784">MRIEHLRERSDLGVISAGTLKSLGVTNPWRRCASGGPWQRMYPGVVLLHNGPPTPDQQLTAALLRAGPGAVVTGAWACRLHGLPARAREIHLLVPGTARGSGTLVLERASPVPAASDVGGFPLVPAARAVVDACRFMRSQDEATALIAAAIQRGRCTPATLQAEARTNRFGTKLVRTVLEDLGRAESVAERDARRLSRKIGLTTPHWNATIAGADGVIIGRPDAWYDDVGLAWEIDSRAFHYGPRDYERTLARNSRYAAAGILVVQTLPTRLRDNPESVARELKAAHRAAAARPRPPVHVVEVT</sequence>
<keyword evidence="2" id="KW-1185">Reference proteome</keyword>
<proteinExistence type="predicted"/>
<organism evidence="1 2">
    <name type="scientific">Lentzea flaviverrucosa</name>
    <dbReference type="NCBI Taxonomy" id="200379"/>
    <lineage>
        <taxon>Bacteria</taxon>
        <taxon>Bacillati</taxon>
        <taxon>Actinomycetota</taxon>
        <taxon>Actinomycetes</taxon>
        <taxon>Pseudonocardiales</taxon>
        <taxon>Pseudonocardiaceae</taxon>
        <taxon>Lentzea</taxon>
    </lineage>
</organism>
<evidence type="ECO:0000313" key="1">
    <source>
        <dbReference type="EMBL" id="SER99819.1"/>
    </source>
</evidence>
<evidence type="ECO:0008006" key="3">
    <source>
        <dbReference type="Google" id="ProtNLM"/>
    </source>
</evidence>